<evidence type="ECO:0000313" key="1">
    <source>
        <dbReference type="EMBL" id="THV18703.1"/>
    </source>
</evidence>
<organism evidence="1 2">
    <name type="scientific">Nocardioides caeni</name>
    <dbReference type="NCBI Taxonomy" id="574700"/>
    <lineage>
        <taxon>Bacteria</taxon>
        <taxon>Bacillati</taxon>
        <taxon>Actinomycetota</taxon>
        <taxon>Actinomycetes</taxon>
        <taxon>Propionibacteriales</taxon>
        <taxon>Nocardioidaceae</taxon>
        <taxon>Nocardioides</taxon>
    </lineage>
</organism>
<dbReference type="OrthoDB" id="3782916at2"/>
<dbReference type="EMBL" id="STGW01000001">
    <property type="protein sequence ID" value="THV18703.1"/>
    <property type="molecule type" value="Genomic_DNA"/>
</dbReference>
<evidence type="ECO:0000313" key="2">
    <source>
        <dbReference type="Proteomes" id="UP000307087"/>
    </source>
</evidence>
<dbReference type="AlphaFoldDB" id="A0A4S8NP46"/>
<dbReference type="Proteomes" id="UP000307087">
    <property type="component" value="Unassembled WGS sequence"/>
</dbReference>
<sequence length="426" mass="45656">MTASGAGGPEGSAPRWWRRSRDLALRAAREAQADAQQAMVHLESLEVDLVELSAIDAAAAAHRAGLPVTGFTTPLSQDWDRLSVQTGIPALRFYELDAAFDPGVDHEEDVARRFATDLAEVAARLRDQLPQVEQFRARHASALAAAAALRDEVPGLIATVEDLQRTSGRGLADAGSGGLADPAALAAHNRATTLLGQARQSAADRRWAEAHVRATEAREAAENAAERVQDLGGDATRVRNGLLSVRTRRAALATQQGRLPDVMSRLRRGYTLSAWRHVEKADQIVARDLREVDEGLPRLEALLAQRPLDVPAASAVLADVRTSLGEAEQVLRTAIDLLERLDRVSADPGTLLGELRRRLVDARRFVAGLPGNNGARYAFTLDNLAGRTDALASATTGIRPDWGGVLTEAASIEAAIDAMIRTARGH</sequence>
<accession>A0A4S8NP46</accession>
<keyword evidence="2" id="KW-1185">Reference proteome</keyword>
<gene>
    <name evidence="1" type="ORF">E9934_03630</name>
</gene>
<comment type="caution">
    <text evidence="1">The sequence shown here is derived from an EMBL/GenBank/DDBJ whole genome shotgun (WGS) entry which is preliminary data.</text>
</comment>
<dbReference type="RefSeq" id="WP_136561416.1">
    <property type="nucleotide sequence ID" value="NZ_BAABLS010000002.1"/>
</dbReference>
<reference evidence="1 2" key="1">
    <citation type="journal article" date="2009" name="Int. J. Syst. Evol. Microbiol.">
        <title>Nocardioides caeni sp. nov., isolated from wastewater.</title>
        <authorList>
            <person name="Yoon J.H."/>
            <person name="Kang S.J."/>
            <person name="Park S."/>
            <person name="Kim W."/>
            <person name="Oh T.K."/>
        </authorList>
    </citation>
    <scope>NUCLEOTIDE SEQUENCE [LARGE SCALE GENOMIC DNA]</scope>
    <source>
        <strain evidence="1 2">DSM 23134</strain>
    </source>
</reference>
<name>A0A4S8NP46_9ACTN</name>
<protein>
    <submittedName>
        <fullName evidence="1">Uncharacterized protein</fullName>
    </submittedName>
</protein>
<proteinExistence type="predicted"/>